<dbReference type="Pfam" id="PF06276">
    <property type="entry name" value="FhuF"/>
    <property type="match status" value="1"/>
</dbReference>
<dbReference type="InterPro" id="IPR007310">
    <property type="entry name" value="Aerobactin_biosyn_IucA/IucC_N"/>
</dbReference>
<evidence type="ECO:0000259" key="3">
    <source>
        <dbReference type="Pfam" id="PF06276"/>
    </source>
</evidence>
<dbReference type="PANTHER" id="PTHR34384">
    <property type="entry name" value="L-2,3-DIAMINOPROPANOATE--CITRATE LIGASE"/>
    <property type="match status" value="1"/>
</dbReference>
<sequence>MSNFQNLALKHTISCFFNSLFREYQNYSFEDVRLERAKVAIAVEVPQKGSVLIPLTKKSLLGRHEYQGDFYLKSANAIESLSFDATVDLLLELLCQHWNEPSEKKRIFVERLKNSLHNMELSLKARHQDLQNLYSQKISFAQAEQGLMIGHNFHPYPKMREGFDDKDFEIYSPEMAGHFGLHWFFAKPEIVHLQKAASFATEEWTKVLFNSDVKKSIPEGMIPFPVHPWQAQHLLKNQDVQSYLKSGALVDASLTTPNTWYPTSSLRSVYSRQSPYMLKFSLTLRLTNSIRHLTDVEVVRGLQVYDVMNTAAGQQFRKEHPQFEIIFEPAFAALKNTDGGIISESIVVCRENPFQKEEAFEENIVVSTLAQDNPLGGETLIWQKVEEYAALAKTSLAEASEKWFEQYLKVALKPFVVAQSQYGVLLGAHQQNMILQIKDGLPVKAYFRDCQGTGYSEHGYQLFHQDVASLTRENGNVLDNKGNILFAYYLLVNSTWNVMAALSHQKGVSEERLLEMLNEFMTSMNKASLPDSSFLDYVLKEARIYQKGNFICSLQNLNENTAANPLAIYNLIDNPLATKKTETVL</sequence>
<dbReference type="InterPro" id="IPR037455">
    <property type="entry name" value="LucA/IucC-like"/>
</dbReference>
<dbReference type="GO" id="GO:0019290">
    <property type="term" value="P:siderophore biosynthetic process"/>
    <property type="evidence" value="ECO:0007669"/>
    <property type="project" value="InterPro"/>
</dbReference>
<name>A0A162G6E1_BDEBC</name>
<dbReference type="RefSeq" id="WP_063206800.1">
    <property type="nucleotide sequence ID" value="NZ_LUKD01000005.1"/>
</dbReference>
<evidence type="ECO:0000313" key="4">
    <source>
        <dbReference type="EMBL" id="KYG65095.1"/>
    </source>
</evidence>
<evidence type="ECO:0000256" key="1">
    <source>
        <dbReference type="ARBA" id="ARBA00007832"/>
    </source>
</evidence>
<dbReference type="Gene3D" id="1.10.510.40">
    <property type="match status" value="1"/>
</dbReference>
<comment type="caution">
    <text evidence="4">The sequence shown here is derived from an EMBL/GenBank/DDBJ whole genome shotgun (WGS) entry which is preliminary data.</text>
</comment>
<dbReference type="OrthoDB" id="5287572at2"/>
<organism evidence="4 5">
    <name type="scientific">Bdellovibrio bacteriovorus</name>
    <dbReference type="NCBI Taxonomy" id="959"/>
    <lineage>
        <taxon>Bacteria</taxon>
        <taxon>Pseudomonadati</taxon>
        <taxon>Bdellovibrionota</taxon>
        <taxon>Bdellovibrionia</taxon>
        <taxon>Bdellovibrionales</taxon>
        <taxon>Pseudobdellovibrionaceae</taxon>
        <taxon>Bdellovibrio</taxon>
    </lineage>
</organism>
<proteinExistence type="inferred from homology"/>
<dbReference type="Proteomes" id="UP000075799">
    <property type="component" value="Unassembled WGS sequence"/>
</dbReference>
<evidence type="ECO:0000313" key="5">
    <source>
        <dbReference type="Proteomes" id="UP000075799"/>
    </source>
</evidence>
<dbReference type="AlphaFoldDB" id="A0A162G6E1"/>
<dbReference type="InterPro" id="IPR022770">
    <property type="entry name" value="IucA/IucC-like_C"/>
</dbReference>
<gene>
    <name evidence="4" type="ORF">AZI87_11010</name>
</gene>
<dbReference type="GO" id="GO:0016881">
    <property type="term" value="F:acid-amino acid ligase activity"/>
    <property type="evidence" value="ECO:0007669"/>
    <property type="project" value="UniProtKB-ARBA"/>
</dbReference>
<feature type="domain" description="Aerobactin siderophore biosynthesis IucA/IucC N-terminal" evidence="2">
    <location>
        <begin position="139"/>
        <end position="369"/>
    </location>
</feature>
<dbReference type="EMBL" id="LUKD01000005">
    <property type="protein sequence ID" value="KYG65095.1"/>
    <property type="molecule type" value="Genomic_DNA"/>
</dbReference>
<protein>
    <submittedName>
        <fullName evidence="4">Aerobactin siderophore biosynthesis protein iucA</fullName>
    </submittedName>
</protein>
<dbReference type="PANTHER" id="PTHR34384:SF5">
    <property type="entry name" value="L-2,3-DIAMINOPROPANOATE--CITRATE LIGASE"/>
    <property type="match status" value="1"/>
</dbReference>
<comment type="similarity">
    <text evidence="1">Belongs to the IucA/IucC family.</text>
</comment>
<dbReference type="Pfam" id="PF04183">
    <property type="entry name" value="IucA_IucC"/>
    <property type="match status" value="1"/>
</dbReference>
<evidence type="ECO:0000259" key="2">
    <source>
        <dbReference type="Pfam" id="PF04183"/>
    </source>
</evidence>
<reference evidence="4 5" key="1">
    <citation type="submission" date="2016-03" db="EMBL/GenBank/DDBJ databases">
        <authorList>
            <person name="Ploux O."/>
        </authorList>
    </citation>
    <scope>NUCLEOTIDE SEQUENCE [LARGE SCALE GENOMIC DNA]</scope>
    <source>
        <strain evidence="4 5">EC13</strain>
    </source>
</reference>
<accession>A0A162G6E1</accession>
<feature type="domain" description="Aerobactin siderophore biosynthesis IucA/IucC-like C-terminal" evidence="3">
    <location>
        <begin position="402"/>
        <end position="561"/>
    </location>
</feature>
<dbReference type="Gene3D" id="6.10.250.3370">
    <property type="match status" value="1"/>
</dbReference>